<evidence type="ECO:0000256" key="2">
    <source>
        <dbReference type="SAM" id="MobiDB-lite"/>
    </source>
</evidence>
<reference evidence="3 4" key="1">
    <citation type="submission" date="2021-07" db="EMBL/GenBank/DDBJ databases">
        <authorList>
            <person name="Palmer J.M."/>
        </authorList>
    </citation>
    <scope>NUCLEOTIDE SEQUENCE [LARGE SCALE GENOMIC DNA]</scope>
    <source>
        <strain evidence="3 4">AT_MEX2019</strain>
        <tissue evidence="3">Muscle</tissue>
    </source>
</reference>
<evidence type="ECO:0000313" key="4">
    <source>
        <dbReference type="Proteomes" id="UP001345963"/>
    </source>
</evidence>
<proteinExistence type="predicted"/>
<protein>
    <submittedName>
        <fullName evidence="3">Uncharacterized protein</fullName>
    </submittedName>
</protein>
<dbReference type="Proteomes" id="UP001345963">
    <property type="component" value="Unassembled WGS sequence"/>
</dbReference>
<dbReference type="Gene3D" id="1.25.10.10">
    <property type="entry name" value="Leucine-rich Repeat Variant"/>
    <property type="match status" value="1"/>
</dbReference>
<evidence type="ECO:0000256" key="1">
    <source>
        <dbReference type="ARBA" id="ARBA00022737"/>
    </source>
</evidence>
<dbReference type="InterPro" id="IPR028435">
    <property type="entry name" value="Plakophilin/d_Catenin"/>
</dbReference>
<name>A0ABU7BNR8_9TELE</name>
<comment type="caution">
    <text evidence="3">The sequence shown here is derived from an EMBL/GenBank/DDBJ whole genome shotgun (WGS) entry which is preliminary data.</text>
</comment>
<dbReference type="PANTHER" id="PTHR10372:SF3">
    <property type="entry name" value="PLAKOPHILIN-1"/>
    <property type="match status" value="1"/>
</dbReference>
<gene>
    <name evidence="3" type="ORF">ATANTOWER_009660</name>
</gene>
<dbReference type="InterPro" id="IPR011989">
    <property type="entry name" value="ARM-like"/>
</dbReference>
<dbReference type="PANTHER" id="PTHR10372">
    <property type="entry name" value="PLAKOPHILLIN-RELATED"/>
    <property type="match status" value="1"/>
</dbReference>
<dbReference type="EMBL" id="JAHUTI010061200">
    <property type="protein sequence ID" value="MED6252287.1"/>
    <property type="molecule type" value="Genomic_DNA"/>
</dbReference>
<feature type="region of interest" description="Disordered" evidence="2">
    <location>
        <begin position="1"/>
        <end position="33"/>
    </location>
</feature>
<sequence length="185" mass="20546">MADQNRPEAVRKSFSMASPNSSHRPKRPNKTPSSACSGLFLLLLQKKKQSLELDYPGCSCEIQCSDLQDFLINLSSAKESSRQMMRKCRGLIDSLAAYIKDCVKEEKTDDESLENCVCILHNLTFQLEDEVPSLFTNINALAKPPTRSISQNNASPVGCFSSQTKPPQMEVSQTVSPDHNSVKTF</sequence>
<feature type="region of interest" description="Disordered" evidence="2">
    <location>
        <begin position="159"/>
        <end position="185"/>
    </location>
</feature>
<dbReference type="SUPFAM" id="SSF48371">
    <property type="entry name" value="ARM repeat"/>
    <property type="match status" value="1"/>
</dbReference>
<organism evidence="3 4">
    <name type="scientific">Ataeniobius toweri</name>
    <dbReference type="NCBI Taxonomy" id="208326"/>
    <lineage>
        <taxon>Eukaryota</taxon>
        <taxon>Metazoa</taxon>
        <taxon>Chordata</taxon>
        <taxon>Craniata</taxon>
        <taxon>Vertebrata</taxon>
        <taxon>Euteleostomi</taxon>
        <taxon>Actinopterygii</taxon>
        <taxon>Neopterygii</taxon>
        <taxon>Teleostei</taxon>
        <taxon>Neoteleostei</taxon>
        <taxon>Acanthomorphata</taxon>
        <taxon>Ovalentaria</taxon>
        <taxon>Atherinomorphae</taxon>
        <taxon>Cyprinodontiformes</taxon>
        <taxon>Goodeidae</taxon>
        <taxon>Ataeniobius</taxon>
    </lineage>
</organism>
<keyword evidence="4" id="KW-1185">Reference proteome</keyword>
<dbReference type="InterPro" id="IPR016024">
    <property type="entry name" value="ARM-type_fold"/>
</dbReference>
<feature type="compositionally biased region" description="Basic and acidic residues" evidence="2">
    <location>
        <begin position="1"/>
        <end position="11"/>
    </location>
</feature>
<accession>A0ABU7BNR8</accession>
<keyword evidence="1" id="KW-0677">Repeat</keyword>
<evidence type="ECO:0000313" key="3">
    <source>
        <dbReference type="EMBL" id="MED6252287.1"/>
    </source>
</evidence>